<reference evidence="1 2" key="1">
    <citation type="submission" date="2019-02" db="EMBL/GenBank/DDBJ databases">
        <title>Deep-cultivation of Planctomycetes and their phenomic and genomic characterization uncovers novel biology.</title>
        <authorList>
            <person name="Wiegand S."/>
            <person name="Jogler M."/>
            <person name="Boedeker C."/>
            <person name="Pinto D."/>
            <person name="Vollmers J."/>
            <person name="Rivas-Marin E."/>
            <person name="Kohn T."/>
            <person name="Peeters S.H."/>
            <person name="Heuer A."/>
            <person name="Rast P."/>
            <person name="Oberbeckmann S."/>
            <person name="Bunk B."/>
            <person name="Jeske O."/>
            <person name="Meyerdierks A."/>
            <person name="Storesund J.E."/>
            <person name="Kallscheuer N."/>
            <person name="Luecker S."/>
            <person name="Lage O.M."/>
            <person name="Pohl T."/>
            <person name="Merkel B.J."/>
            <person name="Hornburger P."/>
            <person name="Mueller R.-W."/>
            <person name="Bruemmer F."/>
            <person name="Labrenz M."/>
            <person name="Spormann A.M."/>
            <person name="Op den Camp H."/>
            <person name="Overmann J."/>
            <person name="Amann R."/>
            <person name="Jetten M.S.M."/>
            <person name="Mascher T."/>
            <person name="Medema M.H."/>
            <person name="Devos D.P."/>
            <person name="Kaster A.-K."/>
            <person name="Ovreas L."/>
            <person name="Rohde M."/>
            <person name="Galperin M.Y."/>
            <person name="Jogler C."/>
        </authorList>
    </citation>
    <scope>NUCLEOTIDE SEQUENCE [LARGE SCALE GENOMIC DNA]</scope>
    <source>
        <strain evidence="1 2">Pla85_3_4</strain>
    </source>
</reference>
<accession>A0A518DWQ8</accession>
<dbReference type="AlphaFoldDB" id="A0A518DWQ8"/>
<dbReference type="KEGG" id="lcre:Pla8534_40960"/>
<protein>
    <submittedName>
        <fullName evidence="1">Uncharacterized protein</fullName>
    </submittedName>
</protein>
<name>A0A518DWQ8_9BACT</name>
<gene>
    <name evidence="1" type="ORF">Pla8534_40960</name>
</gene>
<proteinExistence type="predicted"/>
<organism evidence="1 2">
    <name type="scientific">Lignipirellula cremea</name>
    <dbReference type="NCBI Taxonomy" id="2528010"/>
    <lineage>
        <taxon>Bacteria</taxon>
        <taxon>Pseudomonadati</taxon>
        <taxon>Planctomycetota</taxon>
        <taxon>Planctomycetia</taxon>
        <taxon>Pirellulales</taxon>
        <taxon>Pirellulaceae</taxon>
        <taxon>Lignipirellula</taxon>
    </lineage>
</organism>
<evidence type="ECO:0000313" key="2">
    <source>
        <dbReference type="Proteomes" id="UP000317648"/>
    </source>
</evidence>
<evidence type="ECO:0000313" key="1">
    <source>
        <dbReference type="EMBL" id="QDU96276.1"/>
    </source>
</evidence>
<keyword evidence="2" id="KW-1185">Reference proteome</keyword>
<dbReference type="RefSeq" id="WP_145054922.1">
    <property type="nucleotide sequence ID" value="NZ_CP036433.1"/>
</dbReference>
<dbReference type="Proteomes" id="UP000317648">
    <property type="component" value="Chromosome"/>
</dbReference>
<dbReference type="EMBL" id="CP036433">
    <property type="protein sequence ID" value="QDU96276.1"/>
    <property type="molecule type" value="Genomic_DNA"/>
</dbReference>
<sequence>MYEVGDWVIYRVTKYSRHPGPRAKKITPTRQGDDYSYLVDKFWIVAEVREGGDLLLRTRRGKTREIAAEDPQLRRARFWERWLFASKFPALEDNEPAADPSAGD</sequence>
<dbReference type="OrthoDB" id="274836at2"/>